<comment type="similarity">
    <text evidence="1">Belongs to the Fur family.</text>
</comment>
<feature type="binding site" evidence="7">
    <location>
        <position position="105"/>
    </location>
    <ligand>
        <name>Zn(2+)</name>
        <dbReference type="ChEBI" id="CHEBI:29105"/>
    </ligand>
</feature>
<name>A0A0P7ZCT2_9GAMM</name>
<dbReference type="InterPro" id="IPR043135">
    <property type="entry name" value="Fur_C"/>
</dbReference>
<feature type="binding site" evidence="7">
    <location>
        <position position="65"/>
    </location>
    <ligand>
        <name>Zn(2+)</name>
        <dbReference type="ChEBI" id="CHEBI:29105"/>
    </ligand>
</feature>
<dbReference type="GO" id="GO:0003677">
    <property type="term" value="F:DNA binding"/>
    <property type="evidence" value="ECO:0007669"/>
    <property type="project" value="UniProtKB-KW"/>
</dbReference>
<dbReference type="Gene3D" id="1.10.10.10">
    <property type="entry name" value="Winged helix-like DNA-binding domain superfamily/Winged helix DNA-binding domain"/>
    <property type="match status" value="1"/>
</dbReference>
<dbReference type="Proteomes" id="UP000050416">
    <property type="component" value="Unassembled WGS sequence"/>
</dbReference>
<keyword evidence="7" id="KW-0479">Metal-binding</keyword>
<sequence length="127" mass="13911">MLQQEQAPLGAYAILKKTGFRGATRVYRALDRLGDLGFVRKLESLNASIACSDRGKASPAAFLICDQCGWIREIVDARKMKELQASLGQSDFQVVRAVVELHGICSSCAGRTTHAEKVSTSNRLRQV</sequence>
<keyword evidence="5" id="KW-0238">DNA-binding</keyword>
<evidence type="ECO:0000256" key="5">
    <source>
        <dbReference type="ARBA" id="ARBA00023125"/>
    </source>
</evidence>
<comment type="caution">
    <text evidence="8">The sequence shown here is derived from an EMBL/GenBank/DDBJ whole genome shotgun (WGS) entry which is preliminary data.</text>
</comment>
<dbReference type="InterPro" id="IPR036388">
    <property type="entry name" value="WH-like_DNA-bd_sf"/>
</dbReference>
<feature type="binding site" evidence="7">
    <location>
        <position position="108"/>
    </location>
    <ligand>
        <name>Zn(2+)</name>
        <dbReference type="ChEBI" id="CHEBI:29105"/>
    </ligand>
</feature>
<dbReference type="GO" id="GO:0046872">
    <property type="term" value="F:metal ion binding"/>
    <property type="evidence" value="ECO:0007669"/>
    <property type="project" value="UniProtKB-KW"/>
</dbReference>
<evidence type="ECO:0000256" key="3">
    <source>
        <dbReference type="ARBA" id="ARBA00022833"/>
    </source>
</evidence>
<feature type="binding site" evidence="7">
    <location>
        <position position="68"/>
    </location>
    <ligand>
        <name>Zn(2+)</name>
        <dbReference type="ChEBI" id="CHEBI:29105"/>
    </ligand>
</feature>
<evidence type="ECO:0000256" key="1">
    <source>
        <dbReference type="ARBA" id="ARBA00007957"/>
    </source>
</evidence>
<gene>
    <name evidence="8" type="ORF">HLUCCX14_16975</name>
</gene>
<evidence type="ECO:0000256" key="2">
    <source>
        <dbReference type="ARBA" id="ARBA00022491"/>
    </source>
</evidence>
<evidence type="ECO:0000256" key="4">
    <source>
        <dbReference type="ARBA" id="ARBA00023015"/>
    </source>
</evidence>
<evidence type="ECO:0000256" key="7">
    <source>
        <dbReference type="PIRSR" id="PIRSR602481-1"/>
    </source>
</evidence>
<evidence type="ECO:0000313" key="9">
    <source>
        <dbReference type="Proteomes" id="UP000050416"/>
    </source>
</evidence>
<dbReference type="Pfam" id="PF01475">
    <property type="entry name" value="FUR"/>
    <property type="match status" value="1"/>
</dbReference>
<proteinExistence type="inferred from homology"/>
<dbReference type="InterPro" id="IPR002481">
    <property type="entry name" value="FUR"/>
</dbReference>
<dbReference type="PATRIC" id="fig|1305731.5.peg.2358"/>
<accession>A0A0P7ZCT2</accession>
<dbReference type="Gene3D" id="3.30.1490.190">
    <property type="match status" value="1"/>
</dbReference>
<dbReference type="AlphaFoldDB" id="A0A0P7ZCT2"/>
<dbReference type="STRING" id="1305731.GCA_000934705_00168"/>
<reference evidence="8 9" key="1">
    <citation type="submission" date="2015-09" db="EMBL/GenBank/DDBJ databases">
        <title>Identification and resolution of microdiversity through metagenomic sequencing of parallel consortia.</title>
        <authorList>
            <person name="Nelson W.C."/>
            <person name="Romine M.F."/>
            <person name="Lindemann S.R."/>
        </authorList>
    </citation>
    <scope>NUCLEOTIDE SEQUENCE [LARGE SCALE GENOMIC DNA]</scope>
    <source>
        <strain evidence="8">HL-55</strain>
    </source>
</reference>
<evidence type="ECO:0000256" key="6">
    <source>
        <dbReference type="ARBA" id="ARBA00023163"/>
    </source>
</evidence>
<organism evidence="8 9">
    <name type="scientific">Marinobacter excellens HL-55</name>
    <dbReference type="NCBI Taxonomy" id="1305731"/>
    <lineage>
        <taxon>Bacteria</taxon>
        <taxon>Pseudomonadati</taxon>
        <taxon>Pseudomonadota</taxon>
        <taxon>Gammaproteobacteria</taxon>
        <taxon>Pseudomonadales</taxon>
        <taxon>Marinobacteraceae</taxon>
        <taxon>Marinobacter</taxon>
    </lineage>
</organism>
<evidence type="ECO:0000313" key="8">
    <source>
        <dbReference type="EMBL" id="KPQ26860.1"/>
    </source>
</evidence>
<dbReference type="InterPro" id="IPR036390">
    <property type="entry name" value="WH_DNA-bd_sf"/>
</dbReference>
<dbReference type="GO" id="GO:0003700">
    <property type="term" value="F:DNA-binding transcription factor activity"/>
    <property type="evidence" value="ECO:0007669"/>
    <property type="project" value="InterPro"/>
</dbReference>
<keyword evidence="2" id="KW-0678">Repressor</keyword>
<protein>
    <submittedName>
        <fullName evidence="8">Fe2+/Zn2+ uptake regulation protein</fullName>
    </submittedName>
</protein>
<keyword evidence="6" id="KW-0804">Transcription</keyword>
<keyword evidence="3 7" id="KW-0862">Zinc</keyword>
<dbReference type="EMBL" id="LJZQ01000041">
    <property type="protein sequence ID" value="KPQ26860.1"/>
    <property type="molecule type" value="Genomic_DNA"/>
</dbReference>
<dbReference type="SUPFAM" id="SSF46785">
    <property type="entry name" value="Winged helix' DNA-binding domain"/>
    <property type="match status" value="1"/>
</dbReference>
<comment type="cofactor">
    <cofactor evidence="7">
        <name>Zn(2+)</name>
        <dbReference type="ChEBI" id="CHEBI:29105"/>
    </cofactor>
    <text evidence="7">Binds 1 zinc ion per subunit.</text>
</comment>
<keyword evidence="4" id="KW-0805">Transcription regulation</keyword>